<dbReference type="AlphaFoldDB" id="A0A5J9SRC0"/>
<evidence type="ECO:0000313" key="2">
    <source>
        <dbReference type="EMBL" id="TVU01487.1"/>
    </source>
</evidence>
<comment type="caution">
    <text evidence="2">The sequence shown here is derived from an EMBL/GenBank/DDBJ whole genome shotgun (WGS) entry which is preliminary data.</text>
</comment>
<protein>
    <submittedName>
        <fullName evidence="2">Uncharacterized protein</fullName>
    </submittedName>
</protein>
<proteinExistence type="predicted"/>
<sequence>MAWSRRGGCCYSTPAKAELYLKVSPTPSALTDASLRTLSGRFDDASLATASDHASTRRRCSQATWRTRSRRAPRRGGRRARRGGVRVRRFGGGVVIVWRAAAAQLDREQRHAARRRLTRLARAGALRRCGSRARARANASLPGSESGSSAWRDGHGSILMSDLEIQQKIVQTKLST</sequence>
<evidence type="ECO:0000313" key="3">
    <source>
        <dbReference type="Proteomes" id="UP000324897"/>
    </source>
</evidence>
<accession>A0A5J9SRC0</accession>
<gene>
    <name evidence="2" type="ORF">EJB05_53064</name>
</gene>
<feature type="region of interest" description="Disordered" evidence="1">
    <location>
        <begin position="131"/>
        <end position="152"/>
    </location>
</feature>
<keyword evidence="3" id="KW-1185">Reference proteome</keyword>
<reference evidence="2 3" key="1">
    <citation type="journal article" date="2019" name="Sci. Rep.">
        <title>A high-quality genome of Eragrostis curvula grass provides insights into Poaceae evolution and supports new strategies to enhance forage quality.</title>
        <authorList>
            <person name="Carballo J."/>
            <person name="Santos B.A.C.M."/>
            <person name="Zappacosta D."/>
            <person name="Garbus I."/>
            <person name="Selva J.P."/>
            <person name="Gallo C.A."/>
            <person name="Diaz A."/>
            <person name="Albertini E."/>
            <person name="Caccamo M."/>
            <person name="Echenique V."/>
        </authorList>
    </citation>
    <scope>NUCLEOTIDE SEQUENCE [LARGE SCALE GENOMIC DNA]</scope>
    <source>
        <strain evidence="3">cv. Victoria</strain>
        <tissue evidence="2">Leaf</tissue>
    </source>
</reference>
<dbReference type="EMBL" id="RWGY01000437">
    <property type="protein sequence ID" value="TVU01487.1"/>
    <property type="molecule type" value="Genomic_DNA"/>
</dbReference>
<feature type="region of interest" description="Disordered" evidence="1">
    <location>
        <begin position="48"/>
        <end position="82"/>
    </location>
</feature>
<organism evidence="2 3">
    <name type="scientific">Eragrostis curvula</name>
    <name type="common">weeping love grass</name>
    <dbReference type="NCBI Taxonomy" id="38414"/>
    <lineage>
        <taxon>Eukaryota</taxon>
        <taxon>Viridiplantae</taxon>
        <taxon>Streptophyta</taxon>
        <taxon>Embryophyta</taxon>
        <taxon>Tracheophyta</taxon>
        <taxon>Spermatophyta</taxon>
        <taxon>Magnoliopsida</taxon>
        <taxon>Liliopsida</taxon>
        <taxon>Poales</taxon>
        <taxon>Poaceae</taxon>
        <taxon>PACMAD clade</taxon>
        <taxon>Chloridoideae</taxon>
        <taxon>Eragrostideae</taxon>
        <taxon>Eragrostidinae</taxon>
        <taxon>Eragrostis</taxon>
    </lineage>
</organism>
<feature type="non-terminal residue" evidence="2">
    <location>
        <position position="1"/>
    </location>
</feature>
<evidence type="ECO:0000256" key="1">
    <source>
        <dbReference type="SAM" id="MobiDB-lite"/>
    </source>
</evidence>
<feature type="compositionally biased region" description="Basic residues" evidence="1">
    <location>
        <begin position="67"/>
        <end position="82"/>
    </location>
</feature>
<name>A0A5J9SRC0_9POAL</name>
<dbReference type="Proteomes" id="UP000324897">
    <property type="component" value="Unassembled WGS sequence"/>
</dbReference>
<dbReference type="Gramene" id="TVU01487">
    <property type="protein sequence ID" value="TVU01487"/>
    <property type="gene ID" value="EJB05_53064"/>
</dbReference>